<feature type="transmembrane region" description="Helical" evidence="2">
    <location>
        <begin position="469"/>
        <end position="495"/>
    </location>
</feature>
<dbReference type="EMBL" id="JAMZMK010010147">
    <property type="protein sequence ID" value="KAI7732814.1"/>
    <property type="molecule type" value="Genomic_DNA"/>
</dbReference>
<keyword evidence="5" id="KW-1185">Reference proteome</keyword>
<feature type="transmembrane region" description="Helical" evidence="2">
    <location>
        <begin position="507"/>
        <end position="532"/>
    </location>
</feature>
<dbReference type="Proteomes" id="UP001206925">
    <property type="component" value="Unassembled WGS sequence"/>
</dbReference>
<keyword evidence="2" id="KW-0472">Membrane</keyword>
<dbReference type="AlphaFoldDB" id="A0AAD5C2B7"/>
<dbReference type="InterPro" id="IPR036770">
    <property type="entry name" value="Ankyrin_rpt-contain_sf"/>
</dbReference>
<feature type="transmembrane region" description="Helical" evidence="2">
    <location>
        <begin position="538"/>
        <end position="565"/>
    </location>
</feature>
<comment type="caution">
    <text evidence="4">The sequence shown here is derived from an EMBL/GenBank/DDBJ whole genome shotgun (WGS) entry which is preliminary data.</text>
</comment>
<dbReference type="InterPro" id="IPR026961">
    <property type="entry name" value="PGG_dom"/>
</dbReference>
<gene>
    <name evidence="4" type="ORF">M8C21_014060</name>
</gene>
<proteinExistence type="predicted"/>
<dbReference type="Gene3D" id="1.25.40.20">
    <property type="entry name" value="Ankyrin repeat-containing domain"/>
    <property type="match status" value="2"/>
</dbReference>
<feature type="domain" description="PGG" evidence="3">
    <location>
        <begin position="422"/>
        <end position="532"/>
    </location>
</feature>
<evidence type="ECO:0000259" key="3">
    <source>
        <dbReference type="Pfam" id="PF13962"/>
    </source>
</evidence>
<dbReference type="GO" id="GO:0016020">
    <property type="term" value="C:membrane"/>
    <property type="evidence" value="ECO:0007669"/>
    <property type="project" value="TreeGrafter"/>
</dbReference>
<dbReference type="SUPFAM" id="SSF48403">
    <property type="entry name" value="Ankyrin repeat"/>
    <property type="match status" value="1"/>
</dbReference>
<evidence type="ECO:0000313" key="5">
    <source>
        <dbReference type="Proteomes" id="UP001206925"/>
    </source>
</evidence>
<organism evidence="4 5">
    <name type="scientific">Ambrosia artemisiifolia</name>
    <name type="common">Common ragweed</name>
    <dbReference type="NCBI Taxonomy" id="4212"/>
    <lineage>
        <taxon>Eukaryota</taxon>
        <taxon>Viridiplantae</taxon>
        <taxon>Streptophyta</taxon>
        <taxon>Embryophyta</taxon>
        <taxon>Tracheophyta</taxon>
        <taxon>Spermatophyta</taxon>
        <taxon>Magnoliopsida</taxon>
        <taxon>eudicotyledons</taxon>
        <taxon>Gunneridae</taxon>
        <taxon>Pentapetalae</taxon>
        <taxon>asterids</taxon>
        <taxon>campanulids</taxon>
        <taxon>Asterales</taxon>
        <taxon>Asteraceae</taxon>
        <taxon>Asteroideae</taxon>
        <taxon>Heliantheae alliance</taxon>
        <taxon>Heliantheae</taxon>
        <taxon>Ambrosia</taxon>
    </lineage>
</organism>
<keyword evidence="2" id="KW-0812">Transmembrane</keyword>
<dbReference type="PROSITE" id="PS50088">
    <property type="entry name" value="ANK_REPEAT"/>
    <property type="match status" value="1"/>
</dbReference>
<dbReference type="Pfam" id="PF13962">
    <property type="entry name" value="PGG"/>
    <property type="match status" value="1"/>
</dbReference>
<evidence type="ECO:0000313" key="4">
    <source>
        <dbReference type="EMBL" id="KAI7732814.1"/>
    </source>
</evidence>
<keyword evidence="2" id="KW-1133">Transmembrane helix</keyword>
<dbReference type="PROSITE" id="PS50297">
    <property type="entry name" value="ANK_REP_REGION"/>
    <property type="match status" value="1"/>
</dbReference>
<dbReference type="SMART" id="SM00248">
    <property type="entry name" value="ANK"/>
    <property type="match status" value="4"/>
</dbReference>
<dbReference type="PANTHER" id="PTHR24177:SF472">
    <property type="entry name" value="PGG DOMAIN-CONTAINING PROTEIN"/>
    <property type="match status" value="1"/>
</dbReference>
<dbReference type="InterPro" id="IPR002110">
    <property type="entry name" value="Ankyrin_rpt"/>
</dbReference>
<dbReference type="PANTHER" id="PTHR24177">
    <property type="entry name" value="CASKIN"/>
    <property type="match status" value="1"/>
</dbReference>
<evidence type="ECO:0000256" key="2">
    <source>
        <dbReference type="SAM" id="Phobius"/>
    </source>
</evidence>
<feature type="transmembrane region" description="Helical" evidence="2">
    <location>
        <begin position="428"/>
        <end position="449"/>
    </location>
</feature>
<reference evidence="4" key="1">
    <citation type="submission" date="2022-06" db="EMBL/GenBank/DDBJ databases">
        <title>Uncovering the hologenomic basis of an extraordinary plant invasion.</title>
        <authorList>
            <person name="Bieker V.C."/>
            <person name="Martin M.D."/>
            <person name="Gilbert T."/>
            <person name="Hodgins K."/>
            <person name="Battlay P."/>
            <person name="Petersen B."/>
            <person name="Wilson J."/>
        </authorList>
    </citation>
    <scope>NUCLEOTIDE SEQUENCE</scope>
    <source>
        <strain evidence="4">AA19_3_7</strain>
        <tissue evidence="4">Leaf</tissue>
    </source>
</reference>
<protein>
    <recommendedName>
        <fullName evidence="3">PGG domain-containing protein</fullName>
    </recommendedName>
</protein>
<feature type="repeat" description="ANK" evidence="1">
    <location>
        <begin position="70"/>
        <end position="102"/>
    </location>
</feature>
<dbReference type="Pfam" id="PF12796">
    <property type="entry name" value="Ank_2"/>
    <property type="match status" value="2"/>
</dbReference>
<evidence type="ECO:0000256" key="1">
    <source>
        <dbReference type="PROSITE-ProRule" id="PRU00023"/>
    </source>
</evidence>
<name>A0AAD5C2B7_AMBAR</name>
<accession>A0AAD5C2B7</accession>
<sequence>MATHTTLLVQQPQGSTYNHPCEDLLDGGRQREYLDIAVPLYRASIEGNLEAAKVILQGHEYLVRYSINERKETPLHVAAASHNIDFVRYLVNMMSSVELELQNADGNTAFCIAAISGNVDMAKVMFEKNQALPIICGSENMKPLYLAAFHRNFEMVNFLYNQSRRMIGNGWTNDDMDRVMLICVQAGNFGGALRILRDNVELPQDRHTRDVLHALAEKPWAFYENNIWQAIFPVPFVKRSNATPLLRLLWKRIMEKRKEVIDEILRGPMVKTGEMEAYPSHLLFIAAKMSNTQFVVELIREYPDLIWKRNDDGQTIFHIAVAHRDRDTFFLLYEIGSMKDLITPITDKEGNNILHLVGKIPEKNSFSDWTAAPFQMETEFLWFKEVKGILPPPCREVKNTAGQTPQQLFTESHRGLGLESMKWINQTINISLVIAVLVCTMGFSIVFAFPGGFDQQKGFPIFHHNKCFIAFVVMDAMSFILSSTSILIFLGVILSRHHPSIDFLLQIWMFGQLLLLTSVFFLALAFILSFFVLYLKSWWTYVILYFVYVMGQIVILCCGTAVDAFNSVSDFHFMPKKQRLYGKSKTP</sequence>
<keyword evidence="1" id="KW-0040">ANK repeat</keyword>